<protein>
    <submittedName>
        <fullName evidence="1">Uncharacterized protein</fullName>
    </submittedName>
</protein>
<organism evidence="1 2">
    <name type="scientific">Adhaeretor mobilis</name>
    <dbReference type="NCBI Taxonomy" id="1930276"/>
    <lineage>
        <taxon>Bacteria</taxon>
        <taxon>Pseudomonadati</taxon>
        <taxon>Planctomycetota</taxon>
        <taxon>Planctomycetia</taxon>
        <taxon>Pirellulales</taxon>
        <taxon>Lacipirellulaceae</taxon>
        <taxon>Adhaeretor</taxon>
    </lineage>
</organism>
<evidence type="ECO:0000313" key="2">
    <source>
        <dbReference type="Proteomes" id="UP000319852"/>
    </source>
</evidence>
<sequence length="103" mass="11433">MGSVFDNSVFSPNTDGNLQLNIGLSDDSLLPDKVVYVTSTPPGDFVADGDRYVADLLKWQQDALGATALDAWLAGYGVRPRLSRQLPMRCLSQVAHWYERFLQ</sequence>
<name>A0A517N1M6_9BACT</name>
<dbReference type="RefSeq" id="WP_145062720.1">
    <property type="nucleotide sequence ID" value="NZ_CP036263.1"/>
</dbReference>
<proteinExistence type="predicted"/>
<reference evidence="1 2" key="1">
    <citation type="submission" date="2019-02" db="EMBL/GenBank/DDBJ databases">
        <title>Deep-cultivation of Planctomycetes and their phenomic and genomic characterization uncovers novel biology.</title>
        <authorList>
            <person name="Wiegand S."/>
            <person name="Jogler M."/>
            <person name="Boedeker C."/>
            <person name="Pinto D."/>
            <person name="Vollmers J."/>
            <person name="Rivas-Marin E."/>
            <person name="Kohn T."/>
            <person name="Peeters S.H."/>
            <person name="Heuer A."/>
            <person name="Rast P."/>
            <person name="Oberbeckmann S."/>
            <person name="Bunk B."/>
            <person name="Jeske O."/>
            <person name="Meyerdierks A."/>
            <person name="Storesund J.E."/>
            <person name="Kallscheuer N."/>
            <person name="Luecker S."/>
            <person name="Lage O.M."/>
            <person name="Pohl T."/>
            <person name="Merkel B.J."/>
            <person name="Hornburger P."/>
            <person name="Mueller R.-W."/>
            <person name="Bruemmer F."/>
            <person name="Labrenz M."/>
            <person name="Spormann A.M."/>
            <person name="Op den Camp H."/>
            <person name="Overmann J."/>
            <person name="Amann R."/>
            <person name="Jetten M.S.M."/>
            <person name="Mascher T."/>
            <person name="Medema M.H."/>
            <person name="Devos D.P."/>
            <person name="Kaster A.-K."/>
            <person name="Ovreas L."/>
            <person name="Rohde M."/>
            <person name="Galperin M.Y."/>
            <person name="Jogler C."/>
        </authorList>
    </citation>
    <scope>NUCLEOTIDE SEQUENCE [LARGE SCALE GENOMIC DNA]</scope>
    <source>
        <strain evidence="1 2">HG15A2</strain>
    </source>
</reference>
<gene>
    <name evidence="1" type="ORF">HG15A2_42500</name>
</gene>
<evidence type="ECO:0000313" key="1">
    <source>
        <dbReference type="EMBL" id="QDT00908.1"/>
    </source>
</evidence>
<dbReference type="EMBL" id="CP036263">
    <property type="protein sequence ID" value="QDT00908.1"/>
    <property type="molecule type" value="Genomic_DNA"/>
</dbReference>
<keyword evidence="2" id="KW-1185">Reference proteome</keyword>
<accession>A0A517N1M6</accession>
<dbReference type="AlphaFoldDB" id="A0A517N1M6"/>
<dbReference type="Proteomes" id="UP000319852">
    <property type="component" value="Chromosome"/>
</dbReference>
<dbReference type="KEGG" id="amob:HG15A2_42500"/>